<dbReference type="RefSeq" id="WP_002742240.1">
    <property type="nucleotide sequence ID" value="NZ_CP020771.1"/>
</dbReference>
<protein>
    <submittedName>
        <fullName evidence="1">Uncharacterized protein</fullName>
    </submittedName>
</protein>
<keyword evidence="2" id="KW-1185">Reference proteome</keyword>
<name>A0AB33BSM6_MICA7</name>
<dbReference type="Proteomes" id="UP000192439">
    <property type="component" value="Chromosome"/>
</dbReference>
<proteinExistence type="predicted"/>
<sequence length="55" mass="6541">MEALRRQAAQDDFLTRQWYYTRLRDAYRQLRIAYPDQEGYASILTNLDIGLVQSS</sequence>
<evidence type="ECO:0000313" key="2">
    <source>
        <dbReference type="Proteomes" id="UP000192439"/>
    </source>
</evidence>
<gene>
    <name evidence="1" type="ORF">BH695_3600</name>
</gene>
<dbReference type="AlphaFoldDB" id="A0AB33BSM6"/>
<reference evidence="1 2" key="1">
    <citation type="journal article" date="2018" name="Harmful Algae">
        <title>The highly heterogeneous methylated genomes and diverse restriction-modification systems of bloom-forming Microcystis.</title>
        <authorList>
            <person name="Zhao L."/>
            <person name="Song Y."/>
            <person name="Li L."/>
            <person name="Gan N."/>
            <person name="Brand J.J."/>
            <person name="Song L."/>
        </authorList>
    </citation>
    <scope>NUCLEOTIDE SEQUENCE [LARGE SCALE GENOMIC DNA]</scope>
    <source>
        <strain evidence="1 2">PCC 7806SL</strain>
    </source>
</reference>
<organism evidence="1 2">
    <name type="scientific">Microcystis aeruginosa PCC 7806SL</name>
    <dbReference type="NCBI Taxonomy" id="1903187"/>
    <lineage>
        <taxon>Bacteria</taxon>
        <taxon>Bacillati</taxon>
        <taxon>Cyanobacteriota</taxon>
        <taxon>Cyanophyceae</taxon>
        <taxon>Oscillatoriophycideae</taxon>
        <taxon>Chroococcales</taxon>
        <taxon>Microcystaceae</taxon>
        <taxon>Microcystis</taxon>
    </lineage>
</organism>
<evidence type="ECO:0000313" key="1">
    <source>
        <dbReference type="EMBL" id="ARI82879.1"/>
    </source>
</evidence>
<dbReference type="EMBL" id="CP020771">
    <property type="protein sequence ID" value="ARI82879.1"/>
    <property type="molecule type" value="Genomic_DNA"/>
</dbReference>
<accession>A0AB33BSM6</accession>